<gene>
    <name evidence="1" type="ORF">LCGC14_1982820</name>
</gene>
<dbReference type="AlphaFoldDB" id="A0A0F9F8A8"/>
<dbReference type="EMBL" id="LAZR01022219">
    <property type="protein sequence ID" value="KKL82629.1"/>
    <property type="molecule type" value="Genomic_DNA"/>
</dbReference>
<name>A0A0F9F8A8_9ZZZZ</name>
<sequence>MAKALSPIRIARFNLENVDAPGTENLGIDFQLGIRQGIRLYRAEFGIGEMAFVDAAAAAQRCVCLMSLHAETGNLEDLFPTDTGLINSEVVASAIIQGQMHDSAAAGGMVDYVWLKEGTINYREVLGEPLLLAQNLTFRVTAEELVSATLQVLDAHVQLWYDYVELTPAELASQFILRR</sequence>
<reference evidence="1" key="1">
    <citation type="journal article" date="2015" name="Nature">
        <title>Complex archaea that bridge the gap between prokaryotes and eukaryotes.</title>
        <authorList>
            <person name="Spang A."/>
            <person name="Saw J.H."/>
            <person name="Jorgensen S.L."/>
            <person name="Zaremba-Niedzwiedzka K."/>
            <person name="Martijn J."/>
            <person name="Lind A.E."/>
            <person name="van Eijk R."/>
            <person name="Schleper C."/>
            <person name="Guy L."/>
            <person name="Ettema T.J."/>
        </authorList>
    </citation>
    <scope>NUCLEOTIDE SEQUENCE</scope>
</reference>
<protein>
    <submittedName>
        <fullName evidence="1">Uncharacterized protein</fullName>
    </submittedName>
</protein>
<accession>A0A0F9F8A8</accession>
<proteinExistence type="predicted"/>
<evidence type="ECO:0000313" key="1">
    <source>
        <dbReference type="EMBL" id="KKL82629.1"/>
    </source>
</evidence>
<organism evidence="1">
    <name type="scientific">marine sediment metagenome</name>
    <dbReference type="NCBI Taxonomy" id="412755"/>
    <lineage>
        <taxon>unclassified sequences</taxon>
        <taxon>metagenomes</taxon>
        <taxon>ecological metagenomes</taxon>
    </lineage>
</organism>
<comment type="caution">
    <text evidence="1">The sequence shown here is derived from an EMBL/GenBank/DDBJ whole genome shotgun (WGS) entry which is preliminary data.</text>
</comment>